<dbReference type="SMART" id="SM00320">
    <property type="entry name" value="WD40"/>
    <property type="match status" value="5"/>
</dbReference>
<dbReference type="InterPro" id="IPR049916">
    <property type="entry name" value="WDR72-like"/>
</dbReference>
<dbReference type="PANTHER" id="PTHR44099:SF4">
    <property type="entry name" value="RABCONNECTIN-3B, ISOFORM A"/>
    <property type="match status" value="1"/>
</dbReference>
<evidence type="ECO:0000256" key="2">
    <source>
        <dbReference type="ARBA" id="ARBA00022737"/>
    </source>
</evidence>
<evidence type="ECO:0000256" key="3">
    <source>
        <dbReference type="PROSITE-ProRule" id="PRU00221"/>
    </source>
</evidence>
<dbReference type="KEGG" id="hazt:108679223"/>
<reference evidence="6" key="1">
    <citation type="submission" date="2025-08" db="UniProtKB">
        <authorList>
            <consortium name="RefSeq"/>
        </authorList>
    </citation>
    <scope>IDENTIFICATION</scope>
</reference>
<dbReference type="Proteomes" id="UP000694843">
    <property type="component" value="Unplaced"/>
</dbReference>
<organism evidence="5 6">
    <name type="scientific">Hyalella azteca</name>
    <name type="common">Amphipod</name>
    <dbReference type="NCBI Taxonomy" id="294128"/>
    <lineage>
        <taxon>Eukaryota</taxon>
        <taxon>Metazoa</taxon>
        <taxon>Ecdysozoa</taxon>
        <taxon>Arthropoda</taxon>
        <taxon>Crustacea</taxon>
        <taxon>Multicrustacea</taxon>
        <taxon>Malacostraca</taxon>
        <taxon>Eumalacostraca</taxon>
        <taxon>Peracarida</taxon>
        <taxon>Amphipoda</taxon>
        <taxon>Senticaudata</taxon>
        <taxon>Talitrida</taxon>
        <taxon>Talitroidea</taxon>
        <taxon>Hyalellidae</taxon>
        <taxon>Hyalella</taxon>
    </lineage>
</organism>
<dbReference type="RefSeq" id="XP_047737092.1">
    <property type="nucleotide sequence ID" value="XM_047881136.1"/>
</dbReference>
<dbReference type="CTD" id="31155"/>
<proteinExistence type="predicted"/>
<dbReference type="InterPro" id="IPR015943">
    <property type="entry name" value="WD40/YVTN_repeat-like_dom_sf"/>
</dbReference>
<evidence type="ECO:0000313" key="5">
    <source>
        <dbReference type="Proteomes" id="UP000694843"/>
    </source>
</evidence>
<gene>
    <name evidence="6" type="primary">LOC108679223</name>
</gene>
<dbReference type="InterPro" id="IPR036322">
    <property type="entry name" value="WD40_repeat_dom_sf"/>
</dbReference>
<feature type="repeat" description="WD" evidence="3">
    <location>
        <begin position="523"/>
        <end position="545"/>
    </location>
</feature>
<evidence type="ECO:0000313" key="6">
    <source>
        <dbReference type="RefSeq" id="XP_047737092.1"/>
    </source>
</evidence>
<protein>
    <submittedName>
        <fullName evidence="6">WD repeat-containing protein 7</fullName>
    </submittedName>
</protein>
<dbReference type="SUPFAM" id="SSF50978">
    <property type="entry name" value="WD40 repeat-like"/>
    <property type="match status" value="2"/>
</dbReference>
<feature type="repeat" description="WD" evidence="3">
    <location>
        <begin position="59"/>
        <end position="104"/>
    </location>
</feature>
<keyword evidence="1 3" id="KW-0853">WD repeat</keyword>
<dbReference type="OrthoDB" id="338622at2759"/>
<name>A0A979FKN0_HYAAZ</name>
<feature type="repeat" description="WD" evidence="3">
    <location>
        <begin position="20"/>
        <end position="47"/>
    </location>
</feature>
<dbReference type="PROSITE" id="PS00678">
    <property type="entry name" value="WD_REPEATS_1"/>
    <property type="match status" value="1"/>
</dbReference>
<sequence>MGSLAIPLVLWGREPPTHNISCILLTKDVKTLVTASQDGQICVWDFDPPKLKMIPRVMLVGHSSAISCLAESSSSSSPVHTIVSAAQNGEFCVWDLRDGRCLEVVTSHYIHSNITTYQMLGSKEYRLFCIGNYPEIHIYDPASLQLLCTLCSRLNPDWIASIHVLRPSKRNDEVVLGVTQGGWVKVWTVSDKDVGRGEAIKEHESKKLRATNAKCLVCCAFNQRTVLIVTPKSWQVYDAGDFSQLAECGTRDGETAYSGGSFLSNEAVVVWGETGRGYVYKLPNKRSEGSRRGASCVVGTKEFHRKQSDDSSPILIGVCKPPTTNTLLVPPCWQYLMVPVQSGAEKLLVRGDCEGGVVLWRIRDFQPQELQKLLAATPVQPATTKITVHTSLKDEWAKIDPPPVGLLDHVAPVEGLCGGGGDSVAEGQRVCATLFLGTQGRVACGREDGSILLLPATEAIMLHLLHTEQSQHAVPQSMILRGHTRRVTCLLYPHGDAGGAPAAGAGPAGAGAVPTPRYPANQLVSGGADFAVIIWDLTTGAQLTRFVVQAGPVLQLMTTPSTCLLADEYAAMTPGSLEAAELTSTSHYQRINLLTHPASPEAAKKIAEFFGKVKDKAGEMEKKMKDKDKHDLIGRALEKASSAHGSSGGTAEPHDQHDDGARNIEVPCQTLQIGQLVLSVLHSWGLDPALDATCLSLLGLLRPRVPPAFGLVTKSEENVFSSRGHWEISSAVSTQHLVAVVALANTLQHRNAATLHPFRERSRRLHLVTAKNMSVSAEQDAAFRQDQSRIKQGWSTLTALHSVLLPDAVHRAGADAYKPPLLEVLARRWQSRCQEIRDAAQVLLQTELVRIGRTGRQRVIDEWFPHLPSLTETQHGAPANPAAPSAPTATATPMASNSQPINGTVNNSNSAANSTVVNSNSNNNSNAQNNSNNHSTERPQQTDAQHIVEDYHFDEDHLEGLTSSGGGEGSSGAHKHSQQGVAIVLLAVIGAYHGHHQEEGFSLGSPLAVKTSKALSHLLLSPPSPRLPLHTPLRRAAIDLIGRGFPVWEPYLDVAKVVLALLELCADTHQLAPSMKYGLPLVPEADACRTASQSLTHIAGARPGVLITSMAREVARYNTLQQNAQSLQLNLHLTTLYRAKTEILRLMEYLIQNHRASINQLMVEVMDIILHCVDTGHLRGGRGLNEVFPAVCSFSQVSHCPNTKRIATGSHNGTIAIYDLRNSKCQVISAHSGAVTAVAFSPDGKHLTSYSMVENKISFWQTSTGIFGLGSSQTKCTKSFSTVPVPDIVRLNPQRFPKLVWISNKTVVLMLSDGTEHRFNA</sequence>
<keyword evidence="5" id="KW-1185">Reference proteome</keyword>
<feature type="region of interest" description="Disordered" evidence="4">
    <location>
        <begin position="957"/>
        <end position="976"/>
    </location>
</feature>
<dbReference type="Gene3D" id="2.130.10.10">
    <property type="entry name" value="YVTN repeat-like/Quinoprotein amine dehydrogenase"/>
    <property type="match status" value="3"/>
</dbReference>
<dbReference type="Pfam" id="PF00400">
    <property type="entry name" value="WD40"/>
    <property type="match status" value="4"/>
</dbReference>
<dbReference type="InterPro" id="IPR019775">
    <property type="entry name" value="WD40_repeat_CS"/>
</dbReference>
<dbReference type="PANTHER" id="PTHR44099">
    <property type="entry name" value="RABCONNECTIN-3B, ISOFORM A"/>
    <property type="match status" value="1"/>
</dbReference>
<dbReference type="GeneID" id="108679223"/>
<feature type="compositionally biased region" description="Basic and acidic residues" evidence="4">
    <location>
        <begin position="652"/>
        <end position="661"/>
    </location>
</feature>
<keyword evidence="2" id="KW-0677">Repeat</keyword>
<dbReference type="PROSITE" id="PS50082">
    <property type="entry name" value="WD_REPEATS_2"/>
    <property type="match status" value="3"/>
</dbReference>
<dbReference type="GO" id="GO:0005737">
    <property type="term" value="C:cytoplasm"/>
    <property type="evidence" value="ECO:0007669"/>
    <property type="project" value="TreeGrafter"/>
</dbReference>
<evidence type="ECO:0000256" key="4">
    <source>
        <dbReference type="SAM" id="MobiDB-lite"/>
    </source>
</evidence>
<dbReference type="OMA" id="KQMPPRI"/>
<feature type="region of interest" description="Disordered" evidence="4">
    <location>
        <begin position="640"/>
        <end position="661"/>
    </location>
</feature>
<feature type="compositionally biased region" description="Low complexity" evidence="4">
    <location>
        <begin position="640"/>
        <end position="651"/>
    </location>
</feature>
<feature type="region of interest" description="Disordered" evidence="4">
    <location>
        <begin position="870"/>
        <end position="942"/>
    </location>
</feature>
<evidence type="ECO:0000256" key="1">
    <source>
        <dbReference type="ARBA" id="ARBA00022574"/>
    </source>
</evidence>
<feature type="compositionally biased region" description="Low complexity" evidence="4">
    <location>
        <begin position="877"/>
        <end position="934"/>
    </location>
</feature>
<dbReference type="InterPro" id="IPR001680">
    <property type="entry name" value="WD40_rpt"/>
</dbReference>
<accession>A0A979FKN0</accession>